<evidence type="ECO:0000259" key="5">
    <source>
        <dbReference type="PROSITE" id="PS51194"/>
    </source>
</evidence>
<keyword evidence="1" id="KW-0378">Hydrolase</keyword>
<evidence type="ECO:0008006" key="8">
    <source>
        <dbReference type="Google" id="ProtNLM"/>
    </source>
</evidence>
<dbReference type="Gene3D" id="3.40.50.300">
    <property type="entry name" value="P-loop containing nucleotide triphosphate hydrolases"/>
    <property type="match status" value="1"/>
</dbReference>
<gene>
    <name evidence="6" type="ORF">GCM10011511_37360</name>
</gene>
<dbReference type="SMART" id="SM00487">
    <property type="entry name" value="DEXDc"/>
    <property type="match status" value="1"/>
</dbReference>
<dbReference type="Gene3D" id="3.40.50.10810">
    <property type="entry name" value="Tandem AAA-ATPase domain"/>
    <property type="match status" value="1"/>
</dbReference>
<evidence type="ECO:0000259" key="3">
    <source>
        <dbReference type="PROSITE" id="PS50966"/>
    </source>
</evidence>
<reference evidence="6" key="2">
    <citation type="submission" date="2020-09" db="EMBL/GenBank/DDBJ databases">
        <authorList>
            <person name="Sun Q."/>
            <person name="Zhou Y."/>
        </authorList>
    </citation>
    <scope>NUCLEOTIDE SEQUENCE</scope>
    <source>
        <strain evidence="6">CGMCC 1.15448</strain>
    </source>
</reference>
<dbReference type="CDD" id="cd18012">
    <property type="entry name" value="DEXQc_arch_SWI2_SNF2"/>
    <property type="match status" value="1"/>
</dbReference>
<proteinExistence type="predicted"/>
<dbReference type="Pfam" id="PF00176">
    <property type="entry name" value="SNF2-rel_dom"/>
    <property type="match status" value="1"/>
</dbReference>
<protein>
    <recommendedName>
        <fullName evidence="8">Helicase SNF2</fullName>
    </recommendedName>
</protein>
<dbReference type="SMART" id="SM00490">
    <property type="entry name" value="HELICc"/>
    <property type="match status" value="1"/>
</dbReference>
<dbReference type="InterPro" id="IPR027417">
    <property type="entry name" value="P-loop_NTPase"/>
</dbReference>
<dbReference type="PROSITE" id="PS51192">
    <property type="entry name" value="HELICASE_ATP_BIND_1"/>
    <property type="match status" value="1"/>
</dbReference>
<dbReference type="AlphaFoldDB" id="A0A8J2UFY9"/>
<dbReference type="Proteomes" id="UP000607559">
    <property type="component" value="Unassembled WGS sequence"/>
</dbReference>
<dbReference type="RefSeq" id="WP_188934505.1">
    <property type="nucleotide sequence ID" value="NZ_BMJC01000004.1"/>
</dbReference>
<sequence length="1251" mass="145421">MALPHLIKYVYTNGTDEVIRRGKKIHAIGYVELIEYDELFESVTFRVKDDSYTTYYKVYVQKFKDAKTLSIRCSCPYNLGDICRHEAGALIQLQELLDRNMLKAEEVQYDQRHTVVKMKFIDLKSIRLLCSPQTLQEAEKYLRTQRAQIEYAKDEVVKASVEIDGQVYQVVLRKNEERNFDTSSDYPDIVHPLSLPKVIVFLQLLHVHGAYYFDSIRNWDKEKNKLLEAYGYSLSDDLKGKFEFTYKDGKPFLRVLDTTIKRVAPVASSRPRPVEAEAPVALLSEEEKATINAQRIGVVFNFNQENFPGFILDAVAGESNEEQTAYTGKVERVDLSKFINSDPFIEFDRQLIPSLRKMQGPEINKYLNRNSPFSGIWENIIHHEEDDLPEETKKLMVEYLHPKLKKLFVELTASPFVFYLNGHKAFKTINLQPVGLSADAVTPFFHVAAREDGYELSCFVKINGQAVDLSRNECHSPLVFFYNNNIYLWNRPEDIPLVEKFSGRDSRIFNKEEWPQQLRDFVLPLTKDYQVDFDNGLIREVKDGDPERKLLLQEKGDYLVFQPLYSYKGYETRPGGKDEIVVPDGDQVLIVHRNREAEWQFFRKLESLHSQFIHPEGSHSLALKGADVLKNNWFFLFVDAMEEMKIPVYGFEALKNFRFNTAKPQTKIHISSNTDWFDARVDIVFGDQKVTIADVKKALGNRQQFVPLHDGTLGVLPEEWIKKYSLLFRVGEGKSNQLRLSKYHMSVIDELYENRNEEELIIRLEEKYEQLREFNRIREIPVPAHLEPILRPYQMHGFHWLNYLHEVNWGGILADDMGLGKTVQALSFLHHYRDEHGKLLALVVCPTTLMFNWENEIRKFSPALTYHIHHGGDRTRSKDVLSQYNIIITTYGTLRSDIKLLLELNFDYTVLDESQAIKNPGSKVTKAACLLQARHRLCMSGTPLQNNTFDIFAQMNFLNPGMLGSLEFFRQEFAVPIDKFGEQDRKEHLRKLLYPFILRRTKEQVAKDLPEKTETILFCEMEDEQRKVYEAYRNDYRDKILGTIETQGIQRSQLTILQGLMKLRQICDSPAILNETDKYPNHSIKLDELAREITENIGDHKALIFSQFLGMLALIRERLKELDVKFEYFDGSTTAQERERAIQSFQNDDSCRVFLISLKAGGVGLNLTAADYVYIVDPWWNPAVEQQAIDRTHRIGQTKNIFAYRMICKDTIEDKILQLQEKKRILAKDLIADDDGFVKSLTRADVEYLFS</sequence>
<dbReference type="SUPFAM" id="SSF52540">
    <property type="entry name" value="P-loop containing nucleoside triphosphate hydrolases"/>
    <property type="match status" value="2"/>
</dbReference>
<dbReference type="InterPro" id="IPR001650">
    <property type="entry name" value="Helicase_C-like"/>
</dbReference>
<dbReference type="InterPro" id="IPR007527">
    <property type="entry name" value="Znf_SWIM"/>
</dbReference>
<dbReference type="InterPro" id="IPR014001">
    <property type="entry name" value="Helicase_ATP-bd"/>
</dbReference>
<feature type="domain" description="Helicase C-terminal" evidence="5">
    <location>
        <begin position="1085"/>
        <end position="1245"/>
    </location>
</feature>
<evidence type="ECO:0000313" key="7">
    <source>
        <dbReference type="Proteomes" id="UP000607559"/>
    </source>
</evidence>
<dbReference type="InterPro" id="IPR038718">
    <property type="entry name" value="SNF2-like_sf"/>
</dbReference>
<keyword evidence="2" id="KW-0479">Metal-binding</keyword>
<dbReference type="EMBL" id="BMJC01000004">
    <property type="protein sequence ID" value="GGB10303.1"/>
    <property type="molecule type" value="Genomic_DNA"/>
</dbReference>
<dbReference type="GO" id="GO:0008270">
    <property type="term" value="F:zinc ion binding"/>
    <property type="evidence" value="ECO:0007669"/>
    <property type="project" value="UniProtKB-KW"/>
</dbReference>
<comment type="caution">
    <text evidence="6">The sequence shown here is derived from an EMBL/GenBank/DDBJ whole genome shotgun (WGS) entry which is preliminary data.</text>
</comment>
<evidence type="ECO:0000256" key="2">
    <source>
        <dbReference type="PROSITE-ProRule" id="PRU00325"/>
    </source>
</evidence>
<dbReference type="GO" id="GO:0005524">
    <property type="term" value="F:ATP binding"/>
    <property type="evidence" value="ECO:0007669"/>
    <property type="project" value="InterPro"/>
</dbReference>
<feature type="domain" description="Helicase ATP-binding" evidence="4">
    <location>
        <begin position="802"/>
        <end position="961"/>
    </location>
</feature>
<evidence type="ECO:0000313" key="6">
    <source>
        <dbReference type="EMBL" id="GGB10303.1"/>
    </source>
</evidence>
<dbReference type="InterPro" id="IPR049730">
    <property type="entry name" value="SNF2/RAD54-like_C"/>
</dbReference>
<keyword evidence="2" id="KW-0862">Zinc</keyword>
<reference evidence="6" key="1">
    <citation type="journal article" date="2014" name="Int. J. Syst. Evol. Microbiol.">
        <title>Complete genome sequence of Corynebacterium casei LMG S-19264T (=DSM 44701T), isolated from a smear-ripened cheese.</title>
        <authorList>
            <consortium name="US DOE Joint Genome Institute (JGI-PGF)"/>
            <person name="Walter F."/>
            <person name="Albersmeier A."/>
            <person name="Kalinowski J."/>
            <person name="Ruckert C."/>
        </authorList>
    </citation>
    <scope>NUCLEOTIDE SEQUENCE</scope>
    <source>
        <strain evidence="6">CGMCC 1.15448</strain>
    </source>
</reference>
<dbReference type="Pfam" id="PF00271">
    <property type="entry name" value="Helicase_C"/>
    <property type="match status" value="1"/>
</dbReference>
<dbReference type="InterPro" id="IPR000330">
    <property type="entry name" value="SNF2_N"/>
</dbReference>
<evidence type="ECO:0000259" key="4">
    <source>
        <dbReference type="PROSITE" id="PS51192"/>
    </source>
</evidence>
<keyword evidence="7" id="KW-1185">Reference proteome</keyword>
<keyword evidence="2" id="KW-0863">Zinc-finger</keyword>
<organism evidence="6 7">
    <name type="scientific">Puia dinghuensis</name>
    <dbReference type="NCBI Taxonomy" id="1792502"/>
    <lineage>
        <taxon>Bacteria</taxon>
        <taxon>Pseudomonadati</taxon>
        <taxon>Bacteroidota</taxon>
        <taxon>Chitinophagia</taxon>
        <taxon>Chitinophagales</taxon>
        <taxon>Chitinophagaceae</taxon>
        <taxon>Puia</taxon>
    </lineage>
</organism>
<dbReference type="PROSITE" id="PS51194">
    <property type="entry name" value="HELICASE_CTER"/>
    <property type="match status" value="1"/>
</dbReference>
<feature type="domain" description="SWIM-type" evidence="3">
    <location>
        <begin position="56"/>
        <end position="94"/>
    </location>
</feature>
<accession>A0A8J2UFY9</accession>
<name>A0A8J2UFY9_9BACT</name>
<dbReference type="PANTHER" id="PTHR10799">
    <property type="entry name" value="SNF2/RAD54 HELICASE FAMILY"/>
    <property type="match status" value="1"/>
</dbReference>
<dbReference type="CDD" id="cd18793">
    <property type="entry name" value="SF2_C_SNF"/>
    <property type="match status" value="1"/>
</dbReference>
<evidence type="ECO:0000256" key="1">
    <source>
        <dbReference type="ARBA" id="ARBA00022801"/>
    </source>
</evidence>
<dbReference type="PROSITE" id="PS50966">
    <property type="entry name" value="ZF_SWIM"/>
    <property type="match status" value="1"/>
</dbReference>
<dbReference type="GO" id="GO:0016787">
    <property type="term" value="F:hydrolase activity"/>
    <property type="evidence" value="ECO:0007669"/>
    <property type="project" value="UniProtKB-KW"/>
</dbReference>